<feature type="coiled-coil region" evidence="1">
    <location>
        <begin position="850"/>
        <end position="877"/>
    </location>
</feature>
<evidence type="ECO:0000256" key="1">
    <source>
        <dbReference type="SAM" id="Coils"/>
    </source>
</evidence>
<sequence length="1967" mass="215405">MEQFVIRKRSGLEVPLVKRSPLSAVTSAEQRTELLSEDIVALSVQSVEPIDVSVSDTLHVFGKLYRINKTPSETKAPNGFTYNITLESIMYDLKRPQWFLPPTVGFSSTGDEPLTADLKGFADVLIYNANRVLGEGTWVLGEFPSGTEIKTLSFPGEKLLSVLQKLCDEYSIEFDIVSTVDNINTLHFRKVGNILTDTFEYGKGNELYTLQRDKTTDSLPVTRLYAFGSTKNLKSGYRNFSSRLRLSVNAESYVQDESIVDPEAEIIEATEIFEDIFPERTGVVTDLVNGDLNSFIDSGMDFDLNEKDANGTKWLIPDTAAIISFVSGNLAGYEFEVQEGGYNHTTKTFSIIPFKDERGQMFPDPNSAAFRINVGDKYKILNINMPDSYVEDAEQRLYDKAIERLSELVKRKVQYSLILNEMFFRDVQDFVTVNYFHVGDYITIIDNDLNVNESIRITSFTRDLLRPYRYTLTVSESFDIRILYELIKDNKAVKDVIVRNQLSDPARSRRNWRTTTELTSMLDAVKAEMLLIYVEGGSYSSDIVAETNADGDANKFRTSPGTVQHNEYIENGGLWSVSAFEGTMSQNVPYYVYIKASRVNSSATIVLSTTRISVEEDPSFYHFPYGILSSVFDGARVLSSTKGYTRITGNNIHTGRITSNDGLMWIDLDTGEIRGTFRFTSGKSVEEAITDSEGNAIDAAKDYTDTQKEAIDLEISGLNTSLNNLDEYIDGTFSDNIIEESEAIAIEKYLNSLNAEKSAIDNRYNAIYGDASLSGSAKSNLSSAKGVFDTDHNNLIGSIEQAIFDRKTTQAEKADVDAHFDIYKASLAILNTRLEEAINFIAQAKANTAETNAKAVANAAQQAADEAQEDANIANSLLSDISNDSKLTASEKTQVKLEWDSIVIEKTQIANQAINYGVSKSTYESRYAILNTYISPILSNLNTTTDITRSTFRTNFANYYAAREELLKSISDKAKQLSDSAADAASNAQASANAANNYIDNVLPDRLDAIDAALDGLLEQHFQTYDPTTSNAPASSWTTTELKESHLGDLFYNTANGRSWRWVKEGTTYKWAEIINSDLQAALQAASEAQDTADSKRRVFITRPSTPYDIGDLWVQGINGDILRCRTAKTESQSYSASDWEKASKYTDDTAADAAASAAAAAQDSANTANGLLADLSNDNKLTASEKQQTKVEWDGIVSEKPTIEAQATGYGITSEKTAYTNAYNTLNSYITPILSNLSITTDIVGSTFRSNFANYYEKRQLLLKAISDKAKSLADGAQSTASAAASAASAAQGSANTANTTLGKIANDNILMPNEKQDTLAEWQIIQAEKPIIANQATSFGLSVSALNTAYNNLNTYITPLLSNMTTESAITGTTFRARFKAYYDAKIAVLTAVSDTLKSRIEITPFAQGTGKIFNRPASLGINSSSNVGYLVISTPITSSFMSRVKIAGYNYVGANSDMDLTVSFYAYTSNQFHHTSYTNLGNYPINDVQLARDSSGRTIIIIGKSNSAWNYPKIVVESAAIGQNNPPDSYIDGWSMEIKTDISAYTSNSVISNGLDVQAETEASKAMLSDISSDSKITPSEKKQAKIEWDAIVAEKVQIANQATNYGVSKTTYESRYATLNTYITPILSNLDITTNIVGSTFRTNFANYYTAREALLKVISDKAKELSDAAKDVADGAKETADDVKEKTGVDYLPPGTIIIDPSTGMITANIINTDLIIAKKFRTGATGTRVEINVNNDAAIRAFNKTGSVVTETFSVVNGLLKTRGRAGVGGRRMEIDGENNEIIYYGQDNKVMLRIEDDVDSFQDNDSAHTIRQLAGIVLTKPYTSNPSNPDTVQITGNGIYANASGAKALLASFGGGYAYAAMIGYLRRRESVLSGDVNAGIVGLSSVLGTYGGYFKHLNSNGVSLRVDGVSEFNGGIVTDGILARTTNIRMKVELTGQGGNNWNTFVFKNGLLVNVLPYQ</sequence>
<evidence type="ECO:0000313" key="3">
    <source>
        <dbReference type="EMBL" id="MFB5946130.1"/>
    </source>
</evidence>
<gene>
    <name evidence="3" type="ORF">WKR92_09825</name>
</gene>
<dbReference type="EMBL" id="JBBVGT010000002">
    <property type="protein sequence ID" value="MFB5946130.1"/>
    <property type="molecule type" value="Genomic_DNA"/>
</dbReference>
<feature type="domain" description="Tail spike" evidence="2">
    <location>
        <begin position="137"/>
        <end position="475"/>
    </location>
</feature>
<protein>
    <submittedName>
        <fullName evidence="3">Phage tail protein</fullName>
    </submittedName>
</protein>
<dbReference type="Pfam" id="PF06605">
    <property type="entry name" value="Prophage_tail"/>
    <property type="match status" value="1"/>
</dbReference>
<keyword evidence="4" id="KW-1185">Reference proteome</keyword>
<organism evidence="3 4">
    <name type="scientific">Albibacterium profundi</name>
    <dbReference type="NCBI Taxonomy" id="3134906"/>
    <lineage>
        <taxon>Bacteria</taxon>
        <taxon>Pseudomonadati</taxon>
        <taxon>Bacteroidota</taxon>
        <taxon>Sphingobacteriia</taxon>
        <taxon>Sphingobacteriales</taxon>
        <taxon>Sphingobacteriaceae</taxon>
        <taxon>Albibacterium</taxon>
    </lineage>
</organism>
<evidence type="ECO:0000259" key="2">
    <source>
        <dbReference type="Pfam" id="PF06605"/>
    </source>
</evidence>
<reference evidence="3 4" key="1">
    <citation type="submission" date="2024-04" db="EMBL/GenBank/DDBJ databases">
        <title>Albibacterium profundi sp. nov., isolated from sediment of the Challenger Deep of Mariana Trench.</title>
        <authorList>
            <person name="Wang Y."/>
        </authorList>
    </citation>
    <scope>NUCLEOTIDE SEQUENCE [LARGE SCALE GENOMIC DNA]</scope>
    <source>
        <strain evidence="3 4">RHL897</strain>
    </source>
</reference>
<name>A0ABV5CHM7_9SPHI</name>
<dbReference type="Proteomes" id="UP001580928">
    <property type="component" value="Unassembled WGS sequence"/>
</dbReference>
<evidence type="ECO:0000313" key="4">
    <source>
        <dbReference type="Proteomes" id="UP001580928"/>
    </source>
</evidence>
<keyword evidence="1" id="KW-0175">Coiled coil</keyword>
<dbReference type="InterPro" id="IPR010572">
    <property type="entry name" value="Tail_dom"/>
</dbReference>
<dbReference type="RefSeq" id="WP_375557659.1">
    <property type="nucleotide sequence ID" value="NZ_JBBVGT010000002.1"/>
</dbReference>
<proteinExistence type="predicted"/>
<accession>A0ABV5CHM7</accession>
<comment type="caution">
    <text evidence="3">The sequence shown here is derived from an EMBL/GenBank/DDBJ whole genome shotgun (WGS) entry which is preliminary data.</text>
</comment>